<protein>
    <submittedName>
        <fullName evidence="2">Uncharacterized protein</fullName>
    </submittedName>
</protein>
<proteinExistence type="predicted"/>
<gene>
    <name evidence="2" type="ORF">K9W45_00880</name>
</gene>
<keyword evidence="1" id="KW-1133">Transmembrane helix</keyword>
<dbReference type="AlphaFoldDB" id="A0A9Y1BMK0"/>
<organism evidence="2">
    <name type="scientific">Candidatus Heimdallarchaeum aukensis</name>
    <dbReference type="NCBI Taxonomy" id="2876573"/>
    <lineage>
        <taxon>Archaea</taxon>
        <taxon>Promethearchaeati</taxon>
        <taxon>Candidatus Heimdallarchaeota</taxon>
        <taxon>Candidatus Heimdallarchaeia (ex Rinke et al. 2021) (nom. nud.)</taxon>
        <taxon>Candidatus Heimdallarchaeales</taxon>
        <taxon>Candidatus Heimdallarchaeaceae</taxon>
        <taxon>Candidatus Heimdallarchaeum</taxon>
    </lineage>
</organism>
<dbReference type="Proteomes" id="UP001201020">
    <property type="component" value="Chromosome"/>
</dbReference>
<sequence length="313" mass="36358">MTIRAESRVSIEYLCTACQKQRIIFIPKTILPFLNEGKDIFELVDVHECGDSSLRATKLFIDTNNSVRSHVLLRTDIDKTPSIIGEQDVEFGIPIPSISKYNQQILTPTIDYGGVNLYSLKIIDKLREEIYYLEENSNNTDKQCNEIVEYSILNFIETKICINSSLNTKIAQLWIKKINDLIEQLVYLDNFSLAFIPAYIDRIIENPPDDISLLELDLLLQSRIAIPHSYKTNIDIFEKNFDEIFPMTPVKVYKLFIKMLKECCGNINHTIYDIYEIFKNEELIISFPYFLSLFSNLVSFGFINIEKLEFLTK</sequence>
<evidence type="ECO:0000313" key="2">
    <source>
        <dbReference type="EMBL" id="UJG41029.1"/>
    </source>
</evidence>
<keyword evidence="1" id="KW-0812">Transmembrane</keyword>
<name>A0A9Y1BMK0_9ARCH</name>
<evidence type="ECO:0000256" key="1">
    <source>
        <dbReference type="SAM" id="Phobius"/>
    </source>
</evidence>
<reference evidence="2" key="1">
    <citation type="journal article" date="2022" name="Nat. Microbiol.">
        <title>Unique mobile elements and scalable gene flow at the prokaryote-eukaryote boundary revealed by circularized Asgard archaea genomes.</title>
        <authorList>
            <person name="Wu F."/>
            <person name="Speth D.R."/>
            <person name="Philosof A."/>
            <person name="Cremiere A."/>
            <person name="Narayanan A."/>
            <person name="Barco R.A."/>
            <person name="Connon S.A."/>
            <person name="Amend J.P."/>
            <person name="Antoshechkin I.A."/>
            <person name="Orphan V.J."/>
        </authorList>
    </citation>
    <scope>NUCLEOTIDE SEQUENCE</scope>
    <source>
        <strain evidence="2">PM71</strain>
    </source>
</reference>
<dbReference type="EMBL" id="CP084166">
    <property type="protein sequence ID" value="UJG41029.1"/>
    <property type="molecule type" value="Genomic_DNA"/>
</dbReference>
<feature type="transmembrane region" description="Helical" evidence="1">
    <location>
        <begin position="287"/>
        <end position="305"/>
    </location>
</feature>
<keyword evidence="1" id="KW-0472">Membrane</keyword>
<accession>A0A9Y1BMK0</accession>